<keyword evidence="5" id="KW-0272">Extracellular matrix</keyword>
<keyword evidence="4" id="KW-0964">Secreted</keyword>
<feature type="non-terminal residue" evidence="9">
    <location>
        <position position="49"/>
    </location>
</feature>
<evidence type="ECO:0000256" key="5">
    <source>
        <dbReference type="ARBA" id="ARBA00022530"/>
    </source>
</evidence>
<dbReference type="OrthoDB" id="5945655at2759"/>
<protein>
    <recommendedName>
        <fullName evidence="8">Protein Wnt</fullName>
    </recommendedName>
</protein>
<proteinExistence type="inferred from homology"/>
<dbReference type="GO" id="GO:0005576">
    <property type="term" value="C:extracellular region"/>
    <property type="evidence" value="ECO:0007669"/>
    <property type="project" value="InterPro"/>
</dbReference>
<evidence type="ECO:0000256" key="4">
    <source>
        <dbReference type="ARBA" id="ARBA00022525"/>
    </source>
</evidence>
<reference evidence="10" key="1">
    <citation type="submission" date="2021-01" db="EMBL/GenBank/DDBJ databases">
        <title>Caligus Genome Assembly.</title>
        <authorList>
            <person name="Gallardo-Escarate C."/>
        </authorList>
    </citation>
    <scope>NUCLEOTIDE SEQUENCE [LARGE SCALE GENOMIC DNA]</scope>
</reference>
<dbReference type="Pfam" id="PF00110">
    <property type="entry name" value="wnt"/>
    <property type="match status" value="1"/>
</dbReference>
<keyword evidence="6 8" id="KW-0879">Wnt signaling pathway</keyword>
<dbReference type="GO" id="GO:0005102">
    <property type="term" value="F:signaling receptor binding"/>
    <property type="evidence" value="ECO:0007669"/>
    <property type="project" value="InterPro"/>
</dbReference>
<evidence type="ECO:0000256" key="8">
    <source>
        <dbReference type="RuleBase" id="RU003500"/>
    </source>
</evidence>
<comment type="similarity">
    <text evidence="2 8">Belongs to the Wnt family.</text>
</comment>
<keyword evidence="3 8" id="KW-0217">Developmental protein</keyword>
<evidence type="ECO:0000313" key="10">
    <source>
        <dbReference type="Proteomes" id="UP000595437"/>
    </source>
</evidence>
<name>A0A7T8JTW1_CALRO</name>
<comment type="function">
    <text evidence="8">Ligand for members of the frizzled family of seven transmembrane receptors.</text>
</comment>
<comment type="subcellular location">
    <subcellularLocation>
        <location evidence="1 8">Secreted</location>
        <location evidence="1 8">Extracellular space</location>
        <location evidence="1 8">Extracellular matrix</location>
    </subcellularLocation>
</comment>
<evidence type="ECO:0000256" key="2">
    <source>
        <dbReference type="ARBA" id="ARBA00005683"/>
    </source>
</evidence>
<evidence type="ECO:0000256" key="6">
    <source>
        <dbReference type="ARBA" id="ARBA00022687"/>
    </source>
</evidence>
<evidence type="ECO:0000256" key="3">
    <source>
        <dbReference type="ARBA" id="ARBA00022473"/>
    </source>
</evidence>
<gene>
    <name evidence="9" type="ORF">FKW44_023034</name>
</gene>
<dbReference type="EMBL" id="CP045906">
    <property type="protein sequence ID" value="QQP34962.1"/>
    <property type="molecule type" value="Genomic_DNA"/>
</dbReference>
<keyword evidence="10" id="KW-1185">Reference proteome</keyword>
<keyword evidence="7" id="KW-1015">Disulfide bond</keyword>
<dbReference type="Proteomes" id="UP000595437">
    <property type="component" value="Chromosome 17"/>
</dbReference>
<organism evidence="9 10">
    <name type="scientific">Caligus rogercresseyi</name>
    <name type="common">Sea louse</name>
    <dbReference type="NCBI Taxonomy" id="217165"/>
    <lineage>
        <taxon>Eukaryota</taxon>
        <taxon>Metazoa</taxon>
        <taxon>Ecdysozoa</taxon>
        <taxon>Arthropoda</taxon>
        <taxon>Crustacea</taxon>
        <taxon>Multicrustacea</taxon>
        <taxon>Hexanauplia</taxon>
        <taxon>Copepoda</taxon>
        <taxon>Siphonostomatoida</taxon>
        <taxon>Caligidae</taxon>
        <taxon>Caligus</taxon>
    </lineage>
</organism>
<dbReference type="AlphaFoldDB" id="A0A7T8JTW1"/>
<dbReference type="InterPro" id="IPR005817">
    <property type="entry name" value="Wnt"/>
</dbReference>
<evidence type="ECO:0000256" key="7">
    <source>
        <dbReference type="ARBA" id="ARBA00023157"/>
    </source>
</evidence>
<sequence length="49" mass="5235">PKEAAFANAIASAGVVYSISRGVETDSCPPLKKEWIWGGCGDNINYGYK</sequence>
<evidence type="ECO:0000256" key="1">
    <source>
        <dbReference type="ARBA" id="ARBA00004498"/>
    </source>
</evidence>
<dbReference type="GO" id="GO:0016055">
    <property type="term" value="P:Wnt signaling pathway"/>
    <property type="evidence" value="ECO:0007669"/>
    <property type="project" value="UniProtKB-KW"/>
</dbReference>
<accession>A0A7T8JTW1</accession>
<evidence type="ECO:0000313" key="9">
    <source>
        <dbReference type="EMBL" id="QQP34962.1"/>
    </source>
</evidence>